<proteinExistence type="predicted"/>
<comment type="caution">
    <text evidence="1">The sequence shown here is derived from an EMBL/GenBank/DDBJ whole genome shotgun (WGS) entry which is preliminary data.</text>
</comment>
<name>A0AB38F1S3_ECOLX</name>
<sequence length="106" mass="12045">MSENRVSTVNALAAVNTGLSACWLFRQELLVCHVNRKREKDMLKQRDMTETARAVFNELSATEPATVGEIAQNTYLSRERCQLILTQLVMAGLADYQFGCYRRLQS</sequence>
<dbReference type="AlphaFoldDB" id="A0AB38F1S3"/>
<organism evidence="1 2">
    <name type="scientific">Escherichia coli</name>
    <dbReference type="NCBI Taxonomy" id="562"/>
    <lineage>
        <taxon>Bacteria</taxon>
        <taxon>Pseudomonadati</taxon>
        <taxon>Pseudomonadota</taxon>
        <taxon>Gammaproteobacteria</taxon>
        <taxon>Enterobacterales</taxon>
        <taxon>Enterobacteriaceae</taxon>
        <taxon>Escherichia</taxon>
    </lineage>
</organism>
<dbReference type="Gene3D" id="1.10.10.10">
    <property type="entry name" value="Winged helix-like DNA-binding domain superfamily/Winged helix DNA-binding domain"/>
    <property type="match status" value="1"/>
</dbReference>
<dbReference type="InterPro" id="IPR036390">
    <property type="entry name" value="WH_DNA-bd_sf"/>
</dbReference>
<dbReference type="PROSITE" id="PS51257">
    <property type="entry name" value="PROKAR_LIPOPROTEIN"/>
    <property type="match status" value="1"/>
</dbReference>
<accession>A0AB38F1S3</accession>
<reference evidence="1 2" key="1">
    <citation type="submission" date="2018-06" db="EMBL/GenBank/DDBJ databases">
        <authorList>
            <consortium name="Pathogen Informatics"/>
            <person name="Doyle S."/>
        </authorList>
    </citation>
    <scope>NUCLEOTIDE SEQUENCE [LARGE SCALE GENOMIC DNA]</scope>
    <source>
        <strain evidence="1 2">NCTC10279</strain>
    </source>
</reference>
<evidence type="ECO:0000313" key="1">
    <source>
        <dbReference type="EMBL" id="SPX31864.1"/>
    </source>
</evidence>
<keyword evidence="1" id="KW-0449">Lipoprotein</keyword>
<protein>
    <submittedName>
        <fullName evidence="1">Lipoprotein</fullName>
    </submittedName>
</protein>
<dbReference type="EMBL" id="UASG01000022">
    <property type="protein sequence ID" value="SPX31864.1"/>
    <property type="molecule type" value="Genomic_DNA"/>
</dbReference>
<dbReference type="SUPFAM" id="SSF46785">
    <property type="entry name" value="Winged helix' DNA-binding domain"/>
    <property type="match status" value="1"/>
</dbReference>
<dbReference type="Proteomes" id="UP000250385">
    <property type="component" value="Unassembled WGS sequence"/>
</dbReference>
<dbReference type="InterPro" id="IPR036388">
    <property type="entry name" value="WH-like_DNA-bd_sf"/>
</dbReference>
<gene>
    <name evidence="1" type="ORF">NCTC10279_04284</name>
</gene>
<evidence type="ECO:0000313" key="2">
    <source>
        <dbReference type="Proteomes" id="UP000250385"/>
    </source>
</evidence>